<dbReference type="InterPro" id="IPR036465">
    <property type="entry name" value="vWFA_dom_sf"/>
</dbReference>
<dbReference type="AlphaFoldDB" id="A0A540X461"/>
<comment type="caution">
    <text evidence="2">The sequence shown here is derived from an EMBL/GenBank/DDBJ whole genome shotgun (WGS) entry which is preliminary data.</text>
</comment>
<dbReference type="Gene3D" id="3.40.50.410">
    <property type="entry name" value="von Willebrand factor, type A domain"/>
    <property type="match status" value="1"/>
</dbReference>
<feature type="domain" description="VWFA" evidence="1">
    <location>
        <begin position="394"/>
        <end position="517"/>
    </location>
</feature>
<dbReference type="Proteomes" id="UP000315369">
    <property type="component" value="Unassembled WGS sequence"/>
</dbReference>
<protein>
    <submittedName>
        <fullName evidence="2">VWA domain-containing protein</fullName>
    </submittedName>
</protein>
<accession>A0A540X461</accession>
<evidence type="ECO:0000313" key="2">
    <source>
        <dbReference type="EMBL" id="TQF16051.1"/>
    </source>
</evidence>
<dbReference type="PROSITE" id="PS50234">
    <property type="entry name" value="VWFA"/>
    <property type="match status" value="1"/>
</dbReference>
<evidence type="ECO:0000259" key="1">
    <source>
        <dbReference type="PROSITE" id="PS50234"/>
    </source>
</evidence>
<name>A0A540X461_9BACT</name>
<proteinExistence type="predicted"/>
<organism evidence="2 3">
    <name type="scientific">Myxococcus llanfairpwllgwyngyllgogerychwyrndrobwllllantysiliogogogochensis</name>
    <dbReference type="NCBI Taxonomy" id="2590453"/>
    <lineage>
        <taxon>Bacteria</taxon>
        <taxon>Pseudomonadati</taxon>
        <taxon>Myxococcota</taxon>
        <taxon>Myxococcia</taxon>
        <taxon>Myxococcales</taxon>
        <taxon>Cystobacterineae</taxon>
        <taxon>Myxococcaceae</taxon>
        <taxon>Myxococcus</taxon>
    </lineage>
</organism>
<evidence type="ECO:0000313" key="3">
    <source>
        <dbReference type="Proteomes" id="UP000315369"/>
    </source>
</evidence>
<reference evidence="2 3" key="1">
    <citation type="submission" date="2019-06" db="EMBL/GenBank/DDBJ databases">
        <authorList>
            <person name="Livingstone P."/>
            <person name="Whitworth D."/>
        </authorList>
    </citation>
    <scope>NUCLEOTIDE SEQUENCE [LARGE SCALE GENOMIC DNA]</scope>
    <source>
        <strain evidence="2 3">AM401</strain>
    </source>
</reference>
<sequence length="588" mass="64309">MTTANQNTPLLPETQRGPAERLLDLVLSGSAHLWHNRPGLDVNGTWVAAAHATPAQRTLGKPVKPGLFVPAAVRLYRQLLDIHRLNSELMAHFASYALTQTDWRDLKVATCALMLVQEHAGQPVVGEDGKVAFHDDDWRAIGEAMVLHYERKSTRMLTPKAVLRVAELLELPDIARLNREAGFGDPASRKAPMGRWKRVASRWLAAREANLPMLQGLVKAGYKETLKKLARKAGYKPRAQGFFEVLGWKQKQSEGGHRTVGLNGLTLVKSQRFDGLSEAEICEWIELERLSYKEVVGRLPKDLGMTPAIMAALLPSLSDRDLRLMTPTLEELGLLAEPSVRGRWEQAVQTATDQRALNIAKNVRSEVLRQKLEEASDNAARQAVAEATAETDVRVMFLIDKSGSMEGAIENSKEALARILAGFPMEKLHIAAFDTMGTVLKPKASNRTAVQHMLERLKASGGTTHAAGVHALHRDGVKVPEGAKLVVIVVGDEAGEAGDQFARAFRDCGYTVAALALLVSVAGGRGNTVRTCASFMKVPFSEVNVDQFADPYQVPRVLKALLDAPTQPGASQSGWVERVMRTPLLKVA</sequence>
<dbReference type="SUPFAM" id="SSF53300">
    <property type="entry name" value="vWA-like"/>
    <property type="match status" value="1"/>
</dbReference>
<keyword evidence="3" id="KW-1185">Reference proteome</keyword>
<dbReference type="RefSeq" id="WP_141642257.1">
    <property type="nucleotide sequence ID" value="NZ_VIFM01000030.1"/>
</dbReference>
<dbReference type="Pfam" id="PF13519">
    <property type="entry name" value="VWA_2"/>
    <property type="match status" value="1"/>
</dbReference>
<gene>
    <name evidence="2" type="ORF">FJV41_10270</name>
</gene>
<dbReference type="EMBL" id="VIFM01000030">
    <property type="protein sequence ID" value="TQF16051.1"/>
    <property type="molecule type" value="Genomic_DNA"/>
</dbReference>
<dbReference type="InterPro" id="IPR002035">
    <property type="entry name" value="VWF_A"/>
</dbReference>
<dbReference type="OrthoDB" id="5377439at2"/>